<evidence type="ECO:0000256" key="1">
    <source>
        <dbReference type="ARBA" id="ARBA00023117"/>
    </source>
</evidence>
<reference evidence="7" key="1">
    <citation type="submission" date="2016-06" db="UniProtKB">
        <authorList>
            <consortium name="WormBaseParasite"/>
        </authorList>
    </citation>
    <scope>IDENTIFICATION</scope>
</reference>
<feature type="compositionally biased region" description="Acidic residues" evidence="3">
    <location>
        <begin position="614"/>
        <end position="627"/>
    </location>
</feature>
<feature type="region of interest" description="Disordered" evidence="3">
    <location>
        <begin position="327"/>
        <end position="369"/>
    </location>
</feature>
<dbReference type="Gene3D" id="1.20.920.10">
    <property type="entry name" value="Bromodomain-like"/>
    <property type="match status" value="2"/>
</dbReference>
<dbReference type="GO" id="GO:0008360">
    <property type="term" value="P:regulation of cell shape"/>
    <property type="evidence" value="ECO:0007669"/>
    <property type="project" value="TreeGrafter"/>
</dbReference>
<feature type="compositionally biased region" description="Basic and acidic residues" evidence="3">
    <location>
        <begin position="561"/>
        <end position="572"/>
    </location>
</feature>
<organism evidence="7">
    <name type="scientific">Echinostoma caproni</name>
    <dbReference type="NCBI Taxonomy" id="27848"/>
    <lineage>
        <taxon>Eukaryota</taxon>
        <taxon>Metazoa</taxon>
        <taxon>Spiralia</taxon>
        <taxon>Lophotrochozoa</taxon>
        <taxon>Platyhelminthes</taxon>
        <taxon>Trematoda</taxon>
        <taxon>Digenea</taxon>
        <taxon>Plagiorchiida</taxon>
        <taxon>Echinostomata</taxon>
        <taxon>Echinostomatoidea</taxon>
        <taxon>Echinostomatidae</taxon>
        <taxon>Echinostoma</taxon>
    </lineage>
</organism>
<sequence length="1131" mass="126900">TASSVPLNGIPPEGYLGPDCEGPVYSPSVPEDSVLWPGPHFDWLSTLHPTATPYVPQVGDRLVYIVRGHKDYLAQSWQNNELPTLSPPTEHGDSLPTTTVNLKNALPWVSCPGIPPYTCGSVTEIHYSTVRTITDHSTNRMPTTPYRGVRAGAAWRRRGSRSGVKHAGTSSKRLPTGSEPTCQSGPSAQTVPPVAYSGDSFVRLVTLRLRVDPDDQPYAHLANPSNFAGTRSSWKSNNTDSGGDLFTCPVGDVWWTGCVLHSPPNFLSDPHAICQPSTSSAPALPHCVKDPWLSCLIRWMDEDQSTVDSMLDGPNFLPVSDLTDLLDRDTDSRDNLPENVDRLSPWDMHPPYPKSSDEQAEDRPHSVYPSQTQMRQIYGVPFGEPYESLSVHKREYKGKCRQLNSWSTQTQTLLECFQEIMKLPVSELFSHPVDLVSYPDYLFVNPYPVDLTLIVARLSTGFYRQPEAVRSDLQHLLDNAVRYNRPDSAVVQHARLVFQLAIRALDDIRFKPCHISKEYDRLLSSEPQSTQIPSGSSARRSHSRSKSPGQETERSQITPQRRVETNANDDHLSSPCETRVYSTSTRRVRRSQRKRPSRSRTDSSSETKTCSLPDGDEESEDPLEPDGTEPCACSFLPSQWVPRCMTLMKRLCSQDRSMFFREPIDTKLYPDYRDIVSVPMDLSTIQKRLRTSLDTAHPRNRELRSRSGSGVSRRRRSFYACPHAFIRDLYRIVRNSKLYNDDPETVVYGDTRWLEDWIERMIVSSLRRHGLLLSVARDSEPNEPDRPQVPQWHKSRERSSYFRTRSRLTNRSRVRGPPLYKRPRTVTRGHPTRDIYYQTSVEVSTHSELLHRTSSGRVVKPPLRNIDTIPYTFSLSSDDSPSDVPDQAGGTVKRGRRAQRPSSSPRRACLHRRIMIQSLLIGLLIGVPSIWANITQPSALAILAPGFEEIGLTTVVSVLRREQVRVDLVSWEAHEGAVHGEQHIGVDIDSRLPPKNSTNYGVVILPGGQMAADKMSKNRALGDMLTKYALTSTYVAAIGEAPLVLQAFKLFTGYNITANVTLKSQLSTNYTVLSKATLVKCQNLITVSGSASSFSLAAKILKYLFPNQNKDIEIAAQLSFPIDFSTEVVYP</sequence>
<dbReference type="Pfam" id="PF01965">
    <property type="entry name" value="DJ-1_PfpI"/>
    <property type="match status" value="1"/>
</dbReference>
<dbReference type="WBParaSite" id="ECPE_0000330301-mRNA-1">
    <property type="protein sequence ID" value="ECPE_0000330301-mRNA-1"/>
    <property type="gene ID" value="ECPE_0000330301"/>
</dbReference>
<feature type="region of interest" description="Disordered" evidence="3">
    <location>
        <begin position="521"/>
        <end position="627"/>
    </location>
</feature>
<dbReference type="PRINTS" id="PR00503">
    <property type="entry name" value="BROMODOMAIN"/>
</dbReference>
<protein>
    <submittedName>
        <fullName evidence="7">Bromo domain-containing protein</fullName>
    </submittedName>
</protein>
<evidence type="ECO:0000313" key="5">
    <source>
        <dbReference type="EMBL" id="VDP69065.1"/>
    </source>
</evidence>
<dbReference type="OrthoDB" id="6284796at2759"/>
<dbReference type="SUPFAM" id="SSF52317">
    <property type="entry name" value="Class I glutamine amidotransferase-like"/>
    <property type="match status" value="1"/>
</dbReference>
<reference evidence="5 6" key="2">
    <citation type="submission" date="2018-11" db="EMBL/GenBank/DDBJ databases">
        <authorList>
            <consortium name="Pathogen Informatics"/>
        </authorList>
    </citation>
    <scope>NUCLEOTIDE SEQUENCE [LARGE SCALE GENOMIC DNA]</scope>
    <source>
        <strain evidence="5 6">Egypt</strain>
    </source>
</reference>
<dbReference type="GO" id="GO:0005634">
    <property type="term" value="C:nucleus"/>
    <property type="evidence" value="ECO:0007669"/>
    <property type="project" value="TreeGrafter"/>
</dbReference>
<gene>
    <name evidence="5" type="ORF">ECPE_LOCUS3300</name>
</gene>
<dbReference type="AlphaFoldDB" id="A0A183A8L5"/>
<dbReference type="InterPro" id="IPR001487">
    <property type="entry name" value="Bromodomain"/>
</dbReference>
<feature type="compositionally biased region" description="Basic residues" evidence="3">
    <location>
        <begin position="586"/>
        <end position="598"/>
    </location>
</feature>
<keyword evidence="1 2" id="KW-0103">Bromodomain</keyword>
<feature type="region of interest" description="Disordered" evidence="3">
    <location>
        <begin position="874"/>
        <end position="907"/>
    </location>
</feature>
<feature type="domain" description="Bromo" evidence="4">
    <location>
        <begin position="421"/>
        <end position="491"/>
    </location>
</feature>
<dbReference type="GO" id="GO:0006357">
    <property type="term" value="P:regulation of transcription by RNA polymerase II"/>
    <property type="evidence" value="ECO:0007669"/>
    <property type="project" value="TreeGrafter"/>
</dbReference>
<dbReference type="Proteomes" id="UP000272942">
    <property type="component" value="Unassembled WGS sequence"/>
</dbReference>
<dbReference type="EMBL" id="UZAN01040271">
    <property type="protein sequence ID" value="VDP69065.1"/>
    <property type="molecule type" value="Genomic_DNA"/>
</dbReference>
<feature type="compositionally biased region" description="Polar residues" evidence="3">
    <location>
        <begin position="168"/>
        <end position="190"/>
    </location>
</feature>
<dbReference type="InterPro" id="IPR036427">
    <property type="entry name" value="Bromodomain-like_sf"/>
</dbReference>
<evidence type="ECO:0000259" key="4">
    <source>
        <dbReference type="PROSITE" id="PS50014"/>
    </source>
</evidence>
<dbReference type="SMART" id="SM00297">
    <property type="entry name" value="BROMO"/>
    <property type="match status" value="2"/>
</dbReference>
<feature type="compositionally biased region" description="Basic residues" evidence="3">
    <location>
        <begin position="155"/>
        <end position="164"/>
    </location>
</feature>
<evidence type="ECO:0000256" key="2">
    <source>
        <dbReference type="PROSITE-ProRule" id="PRU00035"/>
    </source>
</evidence>
<feature type="region of interest" description="Disordered" evidence="3">
    <location>
        <begin position="1"/>
        <end position="22"/>
    </location>
</feature>
<proteinExistence type="predicted"/>
<dbReference type="Gene3D" id="3.40.50.880">
    <property type="match status" value="1"/>
</dbReference>
<feature type="compositionally biased region" description="Low complexity" evidence="3">
    <location>
        <begin position="876"/>
        <end position="886"/>
    </location>
</feature>
<feature type="compositionally biased region" description="Basic and acidic residues" evidence="3">
    <location>
        <begin position="355"/>
        <end position="365"/>
    </location>
</feature>
<evidence type="ECO:0000313" key="7">
    <source>
        <dbReference type="WBParaSite" id="ECPE_0000330301-mRNA-1"/>
    </source>
</evidence>
<accession>A0A183A8L5</accession>
<dbReference type="InterPro" id="IPR029062">
    <property type="entry name" value="Class_I_gatase-like"/>
</dbReference>
<keyword evidence="6" id="KW-1185">Reference proteome</keyword>
<dbReference type="Pfam" id="PF00439">
    <property type="entry name" value="Bromodomain"/>
    <property type="match status" value="2"/>
</dbReference>
<feature type="region of interest" description="Disordered" evidence="3">
    <location>
        <begin position="153"/>
        <end position="190"/>
    </location>
</feature>
<dbReference type="PANTHER" id="PTHR16266">
    <property type="entry name" value="WD REPEAT DOMAIN 9"/>
    <property type="match status" value="1"/>
</dbReference>
<evidence type="ECO:0000313" key="6">
    <source>
        <dbReference type="Proteomes" id="UP000272942"/>
    </source>
</evidence>
<feature type="domain" description="Bromo" evidence="4">
    <location>
        <begin position="652"/>
        <end position="747"/>
    </location>
</feature>
<dbReference type="CDD" id="cd04369">
    <property type="entry name" value="Bromodomain"/>
    <property type="match status" value="1"/>
</dbReference>
<name>A0A183A8L5_9TREM</name>
<dbReference type="PROSITE" id="PS50014">
    <property type="entry name" value="BROMODOMAIN_2"/>
    <property type="match status" value="2"/>
</dbReference>
<feature type="region of interest" description="Disordered" evidence="3">
    <location>
        <begin position="778"/>
        <end position="803"/>
    </location>
</feature>
<feature type="compositionally biased region" description="Basic and acidic residues" evidence="3">
    <location>
        <begin position="327"/>
        <end position="341"/>
    </location>
</feature>
<dbReference type="PANTHER" id="PTHR16266:SF17">
    <property type="entry name" value="BRWD3"/>
    <property type="match status" value="1"/>
</dbReference>
<dbReference type="InterPro" id="IPR002818">
    <property type="entry name" value="DJ-1/PfpI"/>
</dbReference>
<dbReference type="SUPFAM" id="SSF47370">
    <property type="entry name" value="Bromodomain"/>
    <property type="match status" value="2"/>
</dbReference>
<dbReference type="GO" id="GO:0007010">
    <property type="term" value="P:cytoskeleton organization"/>
    <property type="evidence" value="ECO:0007669"/>
    <property type="project" value="TreeGrafter"/>
</dbReference>
<dbReference type="InterPro" id="IPR052060">
    <property type="entry name" value="Bromo_WD_repeat"/>
</dbReference>
<evidence type="ECO:0000256" key="3">
    <source>
        <dbReference type="SAM" id="MobiDB-lite"/>
    </source>
</evidence>